<dbReference type="Proteomes" id="UP001140234">
    <property type="component" value="Unassembled WGS sequence"/>
</dbReference>
<name>A0ACC1JPD2_9FUNG</name>
<keyword evidence="2" id="KW-1185">Reference proteome</keyword>
<gene>
    <name evidence="1" type="ORF">IWQ57_005093</name>
</gene>
<reference evidence="1" key="1">
    <citation type="submission" date="2022-07" db="EMBL/GenBank/DDBJ databases">
        <title>Phylogenomic reconstructions and comparative analyses of Kickxellomycotina fungi.</title>
        <authorList>
            <person name="Reynolds N.K."/>
            <person name="Stajich J.E."/>
            <person name="Barry K."/>
            <person name="Grigoriev I.V."/>
            <person name="Crous P."/>
            <person name="Smith M.E."/>
        </authorList>
    </citation>
    <scope>NUCLEOTIDE SEQUENCE</scope>
    <source>
        <strain evidence="1">CBS 109366</strain>
    </source>
</reference>
<protein>
    <submittedName>
        <fullName evidence="1">Uncharacterized protein</fullName>
    </submittedName>
</protein>
<proteinExistence type="predicted"/>
<evidence type="ECO:0000313" key="2">
    <source>
        <dbReference type="Proteomes" id="UP001140234"/>
    </source>
</evidence>
<dbReference type="EMBL" id="JANBUJ010002277">
    <property type="protein sequence ID" value="KAJ2764636.1"/>
    <property type="molecule type" value="Genomic_DNA"/>
</dbReference>
<accession>A0ACC1JPD2</accession>
<feature type="non-terminal residue" evidence="1">
    <location>
        <position position="81"/>
    </location>
</feature>
<evidence type="ECO:0000313" key="1">
    <source>
        <dbReference type="EMBL" id="KAJ2764636.1"/>
    </source>
</evidence>
<sequence length="81" mass="8306">MERFGGPGPDDGQADPLSWTNVALAAALLAINVAISSALGLQLSKQVVVAGIRCFVQLTVLGLVLKPVFATDSPAIVFAIT</sequence>
<comment type="caution">
    <text evidence="1">The sequence shown here is derived from an EMBL/GenBank/DDBJ whole genome shotgun (WGS) entry which is preliminary data.</text>
</comment>
<organism evidence="1 2">
    <name type="scientific">Coemansia nantahalensis</name>
    <dbReference type="NCBI Taxonomy" id="2789366"/>
    <lineage>
        <taxon>Eukaryota</taxon>
        <taxon>Fungi</taxon>
        <taxon>Fungi incertae sedis</taxon>
        <taxon>Zoopagomycota</taxon>
        <taxon>Kickxellomycotina</taxon>
        <taxon>Kickxellomycetes</taxon>
        <taxon>Kickxellales</taxon>
        <taxon>Kickxellaceae</taxon>
        <taxon>Coemansia</taxon>
    </lineage>
</organism>